<dbReference type="InterPro" id="IPR029058">
    <property type="entry name" value="AB_hydrolase_fold"/>
</dbReference>
<keyword evidence="3" id="KW-1185">Reference proteome</keyword>
<dbReference type="InterPro" id="IPR000073">
    <property type="entry name" value="AB_hydrolase_1"/>
</dbReference>
<feature type="domain" description="AB hydrolase-1" evidence="1">
    <location>
        <begin position="22"/>
        <end position="257"/>
    </location>
</feature>
<dbReference type="InterPro" id="IPR050266">
    <property type="entry name" value="AB_hydrolase_sf"/>
</dbReference>
<dbReference type="RefSeq" id="WP_091299409.1">
    <property type="nucleotide sequence ID" value="NZ_FNON01000014.1"/>
</dbReference>
<dbReference type="Proteomes" id="UP000199515">
    <property type="component" value="Unassembled WGS sequence"/>
</dbReference>
<dbReference type="SUPFAM" id="SSF53474">
    <property type="entry name" value="alpha/beta-Hydrolases"/>
    <property type="match status" value="1"/>
</dbReference>
<dbReference type="Gene3D" id="3.40.50.1820">
    <property type="entry name" value="alpha/beta hydrolase"/>
    <property type="match status" value="1"/>
</dbReference>
<name>A0A1H3SLJ3_9PSEU</name>
<dbReference type="Pfam" id="PF12697">
    <property type="entry name" value="Abhydrolase_6"/>
    <property type="match status" value="1"/>
</dbReference>
<dbReference type="OrthoDB" id="3211023at2"/>
<proteinExistence type="predicted"/>
<dbReference type="AlphaFoldDB" id="A0A1H3SLJ3"/>
<dbReference type="EMBL" id="FNON01000014">
    <property type="protein sequence ID" value="SDZ38943.1"/>
    <property type="molecule type" value="Genomic_DNA"/>
</dbReference>
<evidence type="ECO:0000313" key="3">
    <source>
        <dbReference type="Proteomes" id="UP000199515"/>
    </source>
</evidence>
<reference evidence="2 3" key="1">
    <citation type="submission" date="2016-10" db="EMBL/GenBank/DDBJ databases">
        <authorList>
            <person name="de Groot N.N."/>
        </authorList>
    </citation>
    <scope>NUCLEOTIDE SEQUENCE [LARGE SCALE GENOMIC DNA]</scope>
    <source>
        <strain evidence="2 3">CPCC 202699</strain>
    </source>
</reference>
<sequence length="270" mass="28831">MFTSPYGPIAHLSTPPGDAIALLVPGYTGSKEDFTPLLDGFAAAGFQAIAIDLPGQYESPGPDDEAAYSPRALGTIVASMIAGFDQPVFLLGHSYGGLVARGAVLAGAKVAGLTLMDTGPGPLTSIARLEALALGETQLRANDVEGAYAIRDRVQSRFPGWVALDEELKAFYRKRFLATNPACLLGMGHWLRTEPDLVDELTLALGKTPSVVITGEHDDAWSVVEQQEMARRLNVPFLKVAGAAHSPNTENPAELLAQLIPLWRTWLKLT</sequence>
<gene>
    <name evidence="2" type="ORF">SAMN05421504_114120</name>
</gene>
<dbReference type="GO" id="GO:0003824">
    <property type="term" value="F:catalytic activity"/>
    <property type="evidence" value="ECO:0007669"/>
    <property type="project" value="UniProtKB-ARBA"/>
</dbReference>
<dbReference type="PANTHER" id="PTHR43798">
    <property type="entry name" value="MONOACYLGLYCEROL LIPASE"/>
    <property type="match status" value="1"/>
</dbReference>
<evidence type="ECO:0000313" key="2">
    <source>
        <dbReference type="EMBL" id="SDZ38943.1"/>
    </source>
</evidence>
<protein>
    <submittedName>
        <fullName evidence="2">Pimeloyl-ACP methyl ester carboxylesterase</fullName>
    </submittedName>
</protein>
<organism evidence="2 3">
    <name type="scientific">Amycolatopsis xylanica</name>
    <dbReference type="NCBI Taxonomy" id="589385"/>
    <lineage>
        <taxon>Bacteria</taxon>
        <taxon>Bacillati</taxon>
        <taxon>Actinomycetota</taxon>
        <taxon>Actinomycetes</taxon>
        <taxon>Pseudonocardiales</taxon>
        <taxon>Pseudonocardiaceae</taxon>
        <taxon>Amycolatopsis</taxon>
    </lineage>
</organism>
<evidence type="ECO:0000259" key="1">
    <source>
        <dbReference type="Pfam" id="PF12697"/>
    </source>
</evidence>
<dbReference type="PANTHER" id="PTHR43798:SF33">
    <property type="entry name" value="HYDROLASE, PUTATIVE (AFU_ORTHOLOGUE AFUA_2G14860)-RELATED"/>
    <property type="match status" value="1"/>
</dbReference>
<accession>A0A1H3SLJ3</accession>
<dbReference type="GO" id="GO:0016020">
    <property type="term" value="C:membrane"/>
    <property type="evidence" value="ECO:0007669"/>
    <property type="project" value="TreeGrafter"/>
</dbReference>
<dbReference type="STRING" id="589385.SAMN05421504_114120"/>